<organism evidence="1 2">
    <name type="scientific">Oryzias melastigma</name>
    <name type="common">Marine medaka</name>
    <dbReference type="NCBI Taxonomy" id="30732"/>
    <lineage>
        <taxon>Eukaryota</taxon>
        <taxon>Metazoa</taxon>
        <taxon>Chordata</taxon>
        <taxon>Craniata</taxon>
        <taxon>Vertebrata</taxon>
        <taxon>Euteleostomi</taxon>
        <taxon>Actinopterygii</taxon>
        <taxon>Neopterygii</taxon>
        <taxon>Teleostei</taxon>
        <taxon>Neoteleostei</taxon>
        <taxon>Acanthomorphata</taxon>
        <taxon>Ovalentaria</taxon>
        <taxon>Atherinomorphae</taxon>
        <taxon>Beloniformes</taxon>
        <taxon>Adrianichthyidae</taxon>
        <taxon>Oryziinae</taxon>
        <taxon>Oryzias</taxon>
    </lineage>
</organism>
<proteinExistence type="predicted"/>
<dbReference type="InterPro" id="IPR036691">
    <property type="entry name" value="Endo/exonu/phosph_ase_sf"/>
</dbReference>
<protein>
    <recommendedName>
        <fullName evidence="3">Endonuclease/exonuclease/phosphatase domain-containing protein</fullName>
    </recommendedName>
</protein>
<evidence type="ECO:0008006" key="3">
    <source>
        <dbReference type="Google" id="ProtNLM"/>
    </source>
</evidence>
<evidence type="ECO:0000313" key="1">
    <source>
        <dbReference type="Ensembl" id="ENSOMEP00000020328.1"/>
    </source>
</evidence>
<dbReference type="Gene3D" id="3.60.10.10">
    <property type="entry name" value="Endonuclease/exonuclease/phosphatase"/>
    <property type="match status" value="1"/>
</dbReference>
<reference evidence="1" key="1">
    <citation type="submission" date="2025-08" db="UniProtKB">
        <authorList>
            <consortium name="Ensembl"/>
        </authorList>
    </citation>
    <scope>IDENTIFICATION</scope>
</reference>
<reference evidence="1" key="2">
    <citation type="submission" date="2025-09" db="UniProtKB">
        <authorList>
            <consortium name="Ensembl"/>
        </authorList>
    </citation>
    <scope>IDENTIFICATION</scope>
</reference>
<sequence length="144" mass="16363">SITASMDKENDKQINKKKNRNIIPGRLLLIDCYYHKQKIRIINVYTASNRAKKVQLFKKVNEIIKVGFNVILCGDFNTVTEETNGISATPFKISRESKLLAEICSNASLVDVYRTLHPNNICFTCSDINSKTRIDRTLLLPLTS</sequence>
<dbReference type="GeneTree" id="ENSGT00990000203914"/>
<dbReference type="AlphaFoldDB" id="A0A3B3CR18"/>
<dbReference type="SUPFAM" id="SSF56219">
    <property type="entry name" value="DNase I-like"/>
    <property type="match status" value="1"/>
</dbReference>
<keyword evidence="2" id="KW-1185">Reference proteome</keyword>
<dbReference type="OMA" id="EVCKGAS"/>
<dbReference type="PaxDb" id="30732-ENSOMEP00000020328"/>
<evidence type="ECO:0000313" key="2">
    <source>
        <dbReference type="Proteomes" id="UP000261560"/>
    </source>
</evidence>
<dbReference type="Proteomes" id="UP000261560">
    <property type="component" value="Unplaced"/>
</dbReference>
<accession>A0A3B3CR18</accession>
<name>A0A3B3CR18_ORYME</name>
<dbReference type="Ensembl" id="ENSOMET00000029798.1">
    <property type="protein sequence ID" value="ENSOMEP00000020328.1"/>
    <property type="gene ID" value="ENSOMEG00000022167.1"/>
</dbReference>